<proteinExistence type="predicted"/>
<accession>A0AAD3CE02</accession>
<feature type="domain" description="Ion transport" evidence="7">
    <location>
        <begin position="114"/>
        <end position="326"/>
    </location>
</feature>
<protein>
    <recommendedName>
        <fullName evidence="7">Ion transport domain-containing protein</fullName>
    </recommendedName>
</protein>
<evidence type="ECO:0000256" key="6">
    <source>
        <dbReference type="SAM" id="Phobius"/>
    </source>
</evidence>
<dbReference type="PANTHER" id="PTHR10037">
    <property type="entry name" value="VOLTAGE-GATED CATION CHANNEL CALCIUM AND SODIUM"/>
    <property type="match status" value="1"/>
</dbReference>
<evidence type="ECO:0000256" key="2">
    <source>
        <dbReference type="ARBA" id="ARBA00022692"/>
    </source>
</evidence>
<feature type="compositionally biased region" description="Polar residues" evidence="5">
    <location>
        <begin position="72"/>
        <end position="87"/>
    </location>
</feature>
<evidence type="ECO:0000313" key="9">
    <source>
        <dbReference type="Proteomes" id="UP001054902"/>
    </source>
</evidence>
<evidence type="ECO:0000256" key="3">
    <source>
        <dbReference type="ARBA" id="ARBA00022989"/>
    </source>
</evidence>
<dbReference type="Gene3D" id="1.20.120.350">
    <property type="entry name" value="Voltage-gated potassium channels. Chain C"/>
    <property type="match status" value="1"/>
</dbReference>
<keyword evidence="3 6" id="KW-1133">Transmembrane helix</keyword>
<dbReference type="Proteomes" id="UP001054902">
    <property type="component" value="Unassembled WGS sequence"/>
</dbReference>
<comment type="caution">
    <text evidence="8">The sequence shown here is derived from an EMBL/GenBank/DDBJ whole genome shotgun (WGS) entry which is preliminary data.</text>
</comment>
<evidence type="ECO:0000313" key="8">
    <source>
        <dbReference type="EMBL" id="GFH43899.1"/>
    </source>
</evidence>
<comment type="subcellular location">
    <subcellularLocation>
        <location evidence="1">Membrane</location>
        <topology evidence="1">Multi-pass membrane protein</topology>
    </subcellularLocation>
</comment>
<dbReference type="Pfam" id="PF00520">
    <property type="entry name" value="Ion_trans"/>
    <property type="match status" value="1"/>
</dbReference>
<dbReference type="InterPro" id="IPR043203">
    <property type="entry name" value="VGCC_Ca_Na"/>
</dbReference>
<organism evidence="8 9">
    <name type="scientific">Chaetoceros tenuissimus</name>
    <dbReference type="NCBI Taxonomy" id="426638"/>
    <lineage>
        <taxon>Eukaryota</taxon>
        <taxon>Sar</taxon>
        <taxon>Stramenopiles</taxon>
        <taxon>Ochrophyta</taxon>
        <taxon>Bacillariophyta</taxon>
        <taxon>Coscinodiscophyceae</taxon>
        <taxon>Chaetocerotophycidae</taxon>
        <taxon>Chaetocerotales</taxon>
        <taxon>Chaetocerotaceae</taxon>
        <taxon>Chaetoceros</taxon>
    </lineage>
</organism>
<dbReference type="InterPro" id="IPR005821">
    <property type="entry name" value="Ion_trans_dom"/>
</dbReference>
<keyword evidence="2 6" id="KW-0812">Transmembrane</keyword>
<feature type="transmembrane region" description="Helical" evidence="6">
    <location>
        <begin position="182"/>
        <end position="200"/>
    </location>
</feature>
<dbReference type="AlphaFoldDB" id="A0AAD3CE02"/>
<gene>
    <name evidence="8" type="ORF">CTEN210_00372</name>
</gene>
<dbReference type="GO" id="GO:0005248">
    <property type="term" value="F:voltage-gated sodium channel activity"/>
    <property type="evidence" value="ECO:0007669"/>
    <property type="project" value="TreeGrafter"/>
</dbReference>
<evidence type="ECO:0000256" key="5">
    <source>
        <dbReference type="SAM" id="MobiDB-lite"/>
    </source>
</evidence>
<evidence type="ECO:0000259" key="7">
    <source>
        <dbReference type="Pfam" id="PF00520"/>
    </source>
</evidence>
<evidence type="ECO:0000256" key="1">
    <source>
        <dbReference type="ARBA" id="ARBA00004141"/>
    </source>
</evidence>
<keyword evidence="4 6" id="KW-0472">Membrane</keyword>
<name>A0AAD3CE02_9STRA</name>
<feature type="region of interest" description="Disordered" evidence="5">
    <location>
        <begin position="1"/>
        <end position="91"/>
    </location>
</feature>
<sequence>MTNNNSRPNIGDRRPSQVQFVDEAPASGHNRLATHIDEGPQDQHNISEIHITRRDSKSSSFNSLETPGRGLQGNNRPSTAESNTSRFSKGKTEIVPLDGPFGAIRTKCGQFINHPYVEHFITFIIFCNTVLLVLSTFDFAKSGPTFRAFDIMDQCFLVIFTIESAMQLIYWDIKLLKNKWLLFDLILVIASWAFQAFTVLRCLRILKIASKFEALQRLITALLDVIPNITAIFSLLLLVFYIFAVMFTTLFKDLDLSRDYFSRLDKTLFSLFQFMTMDWQEAARECQQEIPWAPLLFVLFEIVSGFIVFNLIVAVLCEALGLLEKDAEEEEMQQQIEKERIEAMNSLLERVETIKKHQLRIQQTLRDVAHDHNNKHH</sequence>
<dbReference type="SUPFAM" id="SSF81324">
    <property type="entry name" value="Voltage-gated potassium channels"/>
    <property type="match status" value="1"/>
</dbReference>
<dbReference type="EMBL" id="BLLK01000019">
    <property type="protein sequence ID" value="GFH43899.1"/>
    <property type="molecule type" value="Genomic_DNA"/>
</dbReference>
<dbReference type="PANTHER" id="PTHR10037:SF62">
    <property type="entry name" value="SODIUM CHANNEL PROTEIN 60E"/>
    <property type="match status" value="1"/>
</dbReference>
<feature type="transmembrane region" description="Helical" evidence="6">
    <location>
        <begin position="302"/>
        <end position="323"/>
    </location>
</feature>
<feature type="compositionally biased region" description="Basic and acidic residues" evidence="5">
    <location>
        <begin position="45"/>
        <end position="57"/>
    </location>
</feature>
<reference evidence="8 9" key="1">
    <citation type="journal article" date="2021" name="Sci. Rep.">
        <title>The genome of the diatom Chaetoceros tenuissimus carries an ancient integrated fragment of an extant virus.</title>
        <authorList>
            <person name="Hongo Y."/>
            <person name="Kimura K."/>
            <person name="Takaki Y."/>
            <person name="Yoshida Y."/>
            <person name="Baba S."/>
            <person name="Kobayashi G."/>
            <person name="Nagasaki K."/>
            <person name="Hano T."/>
            <person name="Tomaru Y."/>
        </authorList>
    </citation>
    <scope>NUCLEOTIDE SEQUENCE [LARGE SCALE GENOMIC DNA]</scope>
    <source>
        <strain evidence="8 9">NIES-3715</strain>
    </source>
</reference>
<feature type="transmembrane region" description="Helical" evidence="6">
    <location>
        <begin position="221"/>
        <end position="247"/>
    </location>
</feature>
<dbReference type="Gene3D" id="1.10.287.70">
    <property type="match status" value="1"/>
</dbReference>
<dbReference type="GO" id="GO:0001518">
    <property type="term" value="C:voltage-gated sodium channel complex"/>
    <property type="evidence" value="ECO:0007669"/>
    <property type="project" value="TreeGrafter"/>
</dbReference>
<evidence type="ECO:0000256" key="4">
    <source>
        <dbReference type="ARBA" id="ARBA00023136"/>
    </source>
</evidence>
<feature type="transmembrane region" description="Helical" evidence="6">
    <location>
        <begin position="120"/>
        <end position="139"/>
    </location>
</feature>
<dbReference type="InterPro" id="IPR027359">
    <property type="entry name" value="Volt_channel_dom_sf"/>
</dbReference>
<keyword evidence="9" id="KW-1185">Reference proteome</keyword>